<accession>A0ABV1B5F6</accession>
<organism evidence="1 2">
    <name type="scientific">Coprococcus intestinihominis</name>
    <dbReference type="NCBI Taxonomy" id="3133154"/>
    <lineage>
        <taxon>Bacteria</taxon>
        <taxon>Bacillati</taxon>
        <taxon>Bacillota</taxon>
        <taxon>Clostridia</taxon>
        <taxon>Lachnospirales</taxon>
        <taxon>Lachnospiraceae</taxon>
        <taxon>Coprococcus</taxon>
    </lineage>
</organism>
<dbReference type="Proteomes" id="UP001469749">
    <property type="component" value="Unassembled WGS sequence"/>
</dbReference>
<evidence type="ECO:0000313" key="1">
    <source>
        <dbReference type="EMBL" id="MEQ2365664.1"/>
    </source>
</evidence>
<protein>
    <submittedName>
        <fullName evidence="1">Uncharacterized protein</fullName>
    </submittedName>
</protein>
<comment type="caution">
    <text evidence="1">The sequence shown here is derived from an EMBL/GenBank/DDBJ whole genome shotgun (WGS) entry which is preliminary data.</text>
</comment>
<evidence type="ECO:0000313" key="2">
    <source>
        <dbReference type="Proteomes" id="UP001469749"/>
    </source>
</evidence>
<gene>
    <name evidence="1" type="ORF">WMO25_11195</name>
</gene>
<reference evidence="1 2" key="1">
    <citation type="submission" date="2024-03" db="EMBL/GenBank/DDBJ databases">
        <title>Human intestinal bacterial collection.</title>
        <authorList>
            <person name="Pauvert C."/>
            <person name="Hitch T.C.A."/>
            <person name="Clavel T."/>
        </authorList>
    </citation>
    <scope>NUCLEOTIDE SEQUENCE [LARGE SCALE GENOMIC DNA]</scope>
    <source>
        <strain evidence="1 2">CLA-AA-H190</strain>
    </source>
</reference>
<dbReference type="EMBL" id="JBBMEK010000143">
    <property type="protein sequence ID" value="MEQ2365664.1"/>
    <property type="molecule type" value="Genomic_DNA"/>
</dbReference>
<keyword evidence="2" id="KW-1185">Reference proteome</keyword>
<proteinExistence type="predicted"/>
<name>A0ABV1B5F6_9FIRM</name>
<sequence length="40" mass="4524">MAVPNIYLYENGKCYDDSILINRDGQIPGIQKMVHVTQAD</sequence>
<dbReference type="RefSeq" id="WP_349085384.1">
    <property type="nucleotide sequence ID" value="NZ_JBBMEK010000143.1"/>
</dbReference>